<evidence type="ECO:0000313" key="1">
    <source>
        <dbReference type="EMBL" id="MBX36178.1"/>
    </source>
</evidence>
<accession>A0A2P2N153</accession>
<dbReference type="EMBL" id="GGEC01055694">
    <property type="protein sequence ID" value="MBX36178.1"/>
    <property type="molecule type" value="Transcribed_RNA"/>
</dbReference>
<name>A0A2P2N153_RHIMU</name>
<organism evidence="1">
    <name type="scientific">Rhizophora mucronata</name>
    <name type="common">Asiatic mangrove</name>
    <dbReference type="NCBI Taxonomy" id="61149"/>
    <lineage>
        <taxon>Eukaryota</taxon>
        <taxon>Viridiplantae</taxon>
        <taxon>Streptophyta</taxon>
        <taxon>Embryophyta</taxon>
        <taxon>Tracheophyta</taxon>
        <taxon>Spermatophyta</taxon>
        <taxon>Magnoliopsida</taxon>
        <taxon>eudicotyledons</taxon>
        <taxon>Gunneridae</taxon>
        <taxon>Pentapetalae</taxon>
        <taxon>rosids</taxon>
        <taxon>fabids</taxon>
        <taxon>Malpighiales</taxon>
        <taxon>Rhizophoraceae</taxon>
        <taxon>Rhizophora</taxon>
    </lineage>
</organism>
<dbReference type="AlphaFoldDB" id="A0A2P2N153"/>
<reference evidence="1" key="1">
    <citation type="submission" date="2018-02" db="EMBL/GenBank/DDBJ databases">
        <title>Rhizophora mucronata_Transcriptome.</title>
        <authorList>
            <person name="Meera S.P."/>
            <person name="Sreeshan A."/>
            <person name="Augustine A."/>
        </authorList>
    </citation>
    <scope>NUCLEOTIDE SEQUENCE</scope>
    <source>
        <tissue evidence="1">Leaf</tissue>
    </source>
</reference>
<protein>
    <submittedName>
        <fullName evidence="1">Uncharacterized protein</fullName>
    </submittedName>
</protein>
<proteinExistence type="predicted"/>
<sequence>MLLVTRIGCETDSLIVYDIIHTLANLFEMRFYDD</sequence>